<feature type="non-terminal residue" evidence="1">
    <location>
        <position position="1"/>
    </location>
</feature>
<accession>A0A371E2V7</accession>
<evidence type="ECO:0000313" key="1">
    <source>
        <dbReference type="EMBL" id="RDX60345.1"/>
    </source>
</evidence>
<protein>
    <submittedName>
        <fullName evidence="1">Uncharacterized protein</fullName>
    </submittedName>
</protein>
<dbReference type="PANTHER" id="PTHR10775">
    <property type="entry name" value="OS08G0208400 PROTEIN"/>
    <property type="match status" value="1"/>
</dbReference>
<sequence length="104" mass="12228">MVQLMGETMPKGNRMVTNLYHTRKSIQNLGLGCLKVNCCLKGCMLCYNENSDKTITMCFKIWYFPLIPRLKRLYYLIATTFHMRWHSENERDSTILCHPFDGEA</sequence>
<comment type="caution">
    <text evidence="1">The sequence shown here is derived from an EMBL/GenBank/DDBJ whole genome shotgun (WGS) entry which is preliminary data.</text>
</comment>
<proteinExistence type="predicted"/>
<gene>
    <name evidence="1" type="ORF">CR513_61518</name>
</gene>
<reference evidence="1" key="1">
    <citation type="submission" date="2018-05" db="EMBL/GenBank/DDBJ databases">
        <title>Draft genome of Mucuna pruriens seed.</title>
        <authorList>
            <person name="Nnadi N.E."/>
            <person name="Vos R."/>
            <person name="Hasami M.H."/>
            <person name="Devisetty U.K."/>
            <person name="Aguiy J.C."/>
        </authorList>
    </citation>
    <scope>NUCLEOTIDE SEQUENCE [LARGE SCALE GENOMIC DNA]</scope>
    <source>
        <strain evidence="1">JCA_2017</strain>
    </source>
</reference>
<dbReference type="AlphaFoldDB" id="A0A371E2V7"/>
<evidence type="ECO:0000313" key="2">
    <source>
        <dbReference type="Proteomes" id="UP000257109"/>
    </source>
</evidence>
<dbReference type="OrthoDB" id="1391874at2759"/>
<organism evidence="1 2">
    <name type="scientific">Mucuna pruriens</name>
    <name type="common">Velvet bean</name>
    <name type="synonym">Dolichos pruriens</name>
    <dbReference type="NCBI Taxonomy" id="157652"/>
    <lineage>
        <taxon>Eukaryota</taxon>
        <taxon>Viridiplantae</taxon>
        <taxon>Streptophyta</taxon>
        <taxon>Embryophyta</taxon>
        <taxon>Tracheophyta</taxon>
        <taxon>Spermatophyta</taxon>
        <taxon>Magnoliopsida</taxon>
        <taxon>eudicotyledons</taxon>
        <taxon>Gunneridae</taxon>
        <taxon>Pentapetalae</taxon>
        <taxon>rosids</taxon>
        <taxon>fabids</taxon>
        <taxon>Fabales</taxon>
        <taxon>Fabaceae</taxon>
        <taxon>Papilionoideae</taxon>
        <taxon>50 kb inversion clade</taxon>
        <taxon>NPAAA clade</taxon>
        <taxon>indigoferoid/millettioid clade</taxon>
        <taxon>Phaseoleae</taxon>
        <taxon>Mucuna</taxon>
    </lineage>
</organism>
<dbReference type="Proteomes" id="UP000257109">
    <property type="component" value="Unassembled WGS sequence"/>
</dbReference>
<keyword evidence="2" id="KW-1185">Reference proteome</keyword>
<dbReference type="PANTHER" id="PTHR10775:SF188">
    <property type="entry name" value="TRANSPOSASE-ASSOCIATED DOMAIN-CONTAINING PROTEIN"/>
    <property type="match status" value="1"/>
</dbReference>
<name>A0A371E2V7_MUCPR</name>
<dbReference type="EMBL" id="QJKJ01016929">
    <property type="protein sequence ID" value="RDX60345.1"/>
    <property type="molecule type" value="Genomic_DNA"/>
</dbReference>
<dbReference type="STRING" id="157652.A0A371E2V7"/>